<dbReference type="PANTHER" id="PTHR36216">
    <property type="entry name" value="TRANSCRIPTIONAL REGULATOR, TRMB"/>
    <property type="match status" value="1"/>
</dbReference>
<dbReference type="CDD" id="cd00090">
    <property type="entry name" value="HTH_ARSR"/>
    <property type="match status" value="1"/>
</dbReference>
<proteinExistence type="predicted"/>
<evidence type="ECO:0008006" key="3">
    <source>
        <dbReference type="Google" id="ProtNLM"/>
    </source>
</evidence>
<dbReference type="Proteomes" id="UP000027153">
    <property type="component" value="Unassembled WGS sequence"/>
</dbReference>
<evidence type="ECO:0000313" key="1">
    <source>
        <dbReference type="EMBL" id="KCZ70492.1"/>
    </source>
</evidence>
<dbReference type="SUPFAM" id="SSF46785">
    <property type="entry name" value="Winged helix' DNA-binding domain"/>
    <property type="match status" value="2"/>
</dbReference>
<comment type="caution">
    <text evidence="1">The sequence shown here is derived from an EMBL/GenBank/DDBJ whole genome shotgun (WGS) entry which is preliminary data.</text>
</comment>
<protein>
    <recommendedName>
        <fullName evidence="3">HTH arsR-type domain-containing protein</fullName>
    </recommendedName>
</protein>
<dbReference type="Pfam" id="PF13412">
    <property type="entry name" value="HTH_24"/>
    <property type="match status" value="2"/>
</dbReference>
<dbReference type="InterPro" id="IPR011991">
    <property type="entry name" value="ArsR-like_HTH"/>
</dbReference>
<dbReference type="PANTHER" id="PTHR36216:SF1">
    <property type="entry name" value="HTH ARSR-TYPE DOMAIN-CONTAINING PROTEIN"/>
    <property type="match status" value="1"/>
</dbReference>
<accession>A0A062UZC8</accession>
<dbReference type="EMBL" id="JMIY01000008">
    <property type="protein sequence ID" value="KCZ70492.1"/>
    <property type="molecule type" value="Genomic_DNA"/>
</dbReference>
<evidence type="ECO:0000313" key="2">
    <source>
        <dbReference type="Proteomes" id="UP000027153"/>
    </source>
</evidence>
<sequence>MKQNFLTIAIFLILLLILPAIAANDDIIVESGYKVPARGERHDPVPVSWWQFQFLIIIGQISIMPVETLAAAKSLTYLGYKAITDNNILSNSTRLKILDYIKRNPGASFNVISKETGVNRGTLSYHLKILKMHKNIRPYKNRSYIKYFENPIKFSDDEKKVLQYLKQDASRRIIEVLIERPGASRKDLSNAIGISGPAVTQCIEYLQADGIVEIEKGGQFNKYYVSARAMQIMQNVLPK</sequence>
<dbReference type="InterPro" id="IPR036390">
    <property type="entry name" value="WH_DNA-bd_sf"/>
</dbReference>
<dbReference type="InterPro" id="IPR036388">
    <property type="entry name" value="WH-like_DNA-bd_sf"/>
</dbReference>
<reference evidence="1 2" key="1">
    <citation type="journal article" date="2013" name="Nature">
        <title>Anaerobic oxidation of methane coupled to nitrate reduction in a novel archaeal lineage.</title>
        <authorList>
            <person name="Haroon M.F."/>
            <person name="Hu S."/>
            <person name="Shi Y."/>
            <person name="Imelfort M."/>
            <person name="Keller J."/>
            <person name="Hugenholtz P."/>
            <person name="Yuan Z."/>
            <person name="Tyson G.W."/>
        </authorList>
    </citation>
    <scope>NUCLEOTIDE SEQUENCE [LARGE SCALE GENOMIC DNA]</scope>
    <source>
        <strain evidence="1 2">ANME-2d</strain>
    </source>
</reference>
<dbReference type="AlphaFoldDB" id="A0A062UZC8"/>
<name>A0A062UZC8_9EURY</name>
<gene>
    <name evidence="1" type="ORF">ANME2D_03407</name>
</gene>
<dbReference type="Gene3D" id="1.10.10.10">
    <property type="entry name" value="Winged helix-like DNA-binding domain superfamily/Winged helix DNA-binding domain"/>
    <property type="match status" value="2"/>
</dbReference>
<keyword evidence="2" id="KW-1185">Reference proteome</keyword>
<organism evidence="1 2">
    <name type="scientific">Candidatus Methanoperedens nitratireducens</name>
    <dbReference type="NCBI Taxonomy" id="1392998"/>
    <lineage>
        <taxon>Archaea</taxon>
        <taxon>Methanobacteriati</taxon>
        <taxon>Methanobacteriota</taxon>
        <taxon>Stenosarchaea group</taxon>
        <taxon>Methanomicrobia</taxon>
        <taxon>Methanosarcinales</taxon>
        <taxon>ANME-2 cluster</taxon>
        <taxon>Candidatus Methanoperedentaceae</taxon>
        <taxon>Candidatus Methanoperedens</taxon>
    </lineage>
</organism>